<name>A0A4C1UFY2_EUMVA</name>
<dbReference type="OrthoDB" id="538816at2759"/>
<dbReference type="Gene3D" id="3.10.100.10">
    <property type="entry name" value="Mannose-Binding Protein A, subunit A"/>
    <property type="match status" value="2"/>
</dbReference>
<dbReference type="PANTHER" id="PTHR22803">
    <property type="entry name" value="MANNOSE, PHOSPHOLIPASE, LECTIN RECEPTOR RELATED"/>
    <property type="match status" value="1"/>
</dbReference>
<reference evidence="4 5" key="1">
    <citation type="journal article" date="2019" name="Commun. Biol.">
        <title>The bagworm genome reveals a unique fibroin gene that provides high tensile strength.</title>
        <authorList>
            <person name="Kono N."/>
            <person name="Nakamura H."/>
            <person name="Ohtoshi R."/>
            <person name="Tomita M."/>
            <person name="Numata K."/>
            <person name="Arakawa K."/>
        </authorList>
    </citation>
    <scope>NUCLEOTIDE SEQUENCE [LARGE SCALE GENOMIC DNA]</scope>
</reference>
<dbReference type="CDD" id="cd00037">
    <property type="entry name" value="CLECT"/>
    <property type="match status" value="2"/>
</dbReference>
<dbReference type="AlphaFoldDB" id="A0A4C1UFY2"/>
<evidence type="ECO:0000256" key="2">
    <source>
        <dbReference type="SAM" id="SignalP"/>
    </source>
</evidence>
<evidence type="ECO:0000259" key="3">
    <source>
        <dbReference type="PROSITE" id="PS50041"/>
    </source>
</evidence>
<dbReference type="InterPro" id="IPR050111">
    <property type="entry name" value="C-type_lectin/snaclec_domain"/>
</dbReference>
<proteinExistence type="predicted"/>
<dbReference type="InterPro" id="IPR001304">
    <property type="entry name" value="C-type_lectin-like"/>
</dbReference>
<evidence type="ECO:0000313" key="5">
    <source>
        <dbReference type="Proteomes" id="UP000299102"/>
    </source>
</evidence>
<dbReference type="SUPFAM" id="SSF56436">
    <property type="entry name" value="C-type lectin-like"/>
    <property type="match status" value="2"/>
</dbReference>
<feature type="signal peptide" evidence="2">
    <location>
        <begin position="1"/>
        <end position="18"/>
    </location>
</feature>
<comment type="caution">
    <text evidence="4">The sequence shown here is derived from an EMBL/GenBank/DDBJ whole genome shotgun (WGS) entry which is preliminary data.</text>
</comment>
<protein>
    <submittedName>
        <fullName evidence="4">Hemolymph lipopolysaccharide-binding protein</fullName>
    </submittedName>
</protein>
<accession>A0A4C1UFY2</accession>
<gene>
    <name evidence="4" type="ORF">EVAR_94322_1</name>
</gene>
<dbReference type="InterPro" id="IPR016186">
    <property type="entry name" value="C-type_lectin-like/link_sf"/>
</dbReference>
<dbReference type="STRING" id="151549.A0A4C1UFY2"/>
<organism evidence="4 5">
    <name type="scientific">Eumeta variegata</name>
    <name type="common">Bagworm moth</name>
    <name type="synonym">Eumeta japonica</name>
    <dbReference type="NCBI Taxonomy" id="151549"/>
    <lineage>
        <taxon>Eukaryota</taxon>
        <taxon>Metazoa</taxon>
        <taxon>Ecdysozoa</taxon>
        <taxon>Arthropoda</taxon>
        <taxon>Hexapoda</taxon>
        <taxon>Insecta</taxon>
        <taxon>Pterygota</taxon>
        <taxon>Neoptera</taxon>
        <taxon>Endopterygota</taxon>
        <taxon>Lepidoptera</taxon>
        <taxon>Glossata</taxon>
        <taxon>Ditrysia</taxon>
        <taxon>Tineoidea</taxon>
        <taxon>Psychidae</taxon>
        <taxon>Oiketicinae</taxon>
        <taxon>Eumeta</taxon>
    </lineage>
</organism>
<dbReference type="SMART" id="SM00034">
    <property type="entry name" value="CLECT"/>
    <property type="match status" value="2"/>
</dbReference>
<keyword evidence="2" id="KW-0732">Signal</keyword>
<feature type="chain" id="PRO_5020030931" evidence="2">
    <location>
        <begin position="19"/>
        <end position="373"/>
    </location>
</feature>
<dbReference type="Proteomes" id="UP000299102">
    <property type="component" value="Unassembled WGS sequence"/>
</dbReference>
<dbReference type="Pfam" id="PF00059">
    <property type="entry name" value="Lectin_C"/>
    <property type="match status" value="2"/>
</dbReference>
<feature type="domain" description="C-type lectin" evidence="3">
    <location>
        <begin position="235"/>
        <end position="355"/>
    </location>
</feature>
<dbReference type="PROSITE" id="PS00615">
    <property type="entry name" value="C_TYPE_LECTIN_1"/>
    <property type="match status" value="1"/>
</dbReference>
<keyword evidence="1" id="KW-1015">Disulfide bond</keyword>
<keyword evidence="5" id="KW-1185">Reference proteome</keyword>
<feature type="domain" description="C-type lectin" evidence="3">
    <location>
        <begin position="31"/>
        <end position="145"/>
    </location>
</feature>
<evidence type="ECO:0000313" key="4">
    <source>
        <dbReference type="EMBL" id="GBP25027.1"/>
    </source>
</evidence>
<dbReference type="InterPro" id="IPR018378">
    <property type="entry name" value="C-type_lectin_CS"/>
</dbReference>
<dbReference type="PROSITE" id="PS50041">
    <property type="entry name" value="C_TYPE_LECTIN_2"/>
    <property type="match status" value="2"/>
</dbReference>
<dbReference type="InterPro" id="IPR016187">
    <property type="entry name" value="CTDL_fold"/>
</dbReference>
<sequence>MVIFVVLAAASIASLSTAVPQFRKDYKYVVEHNAFYKAHLFPRSWYDALKYCDMEGSTLVYPASAEEVSLITEMMGDHFWVAAHDLLGRGAFLDVKGNDISTQCEHTCWNTGTLDHSMGADCVKMNTYGTIYNFDCKTSLPFVCKKLAQNITYNDACDTWDEDFNFNLFAAAETPSPSNDLFLLDREASKFVEVRAVAPLTAALGTNGLAFFANHAAFIAIYYFKFISAYFVNNDHKSCYKFHTTPKTWTDAFLTCHAEQSYLAIIDDKEEADFITKGVKAVAEDVRGDYVKDFIAVGYHDKFEEGNYITLKGQKLDTVYNEWDKGEPNNMYGQEDCGTIKTNGLLNDFNCDTQRILFVCERDLAGKDWNEIY</sequence>
<evidence type="ECO:0000256" key="1">
    <source>
        <dbReference type="ARBA" id="ARBA00023157"/>
    </source>
</evidence>
<dbReference type="EMBL" id="BGZK01000168">
    <property type="protein sequence ID" value="GBP25027.1"/>
    <property type="molecule type" value="Genomic_DNA"/>
</dbReference>